<dbReference type="InterPro" id="IPR008462">
    <property type="entry name" value="CsbD"/>
</dbReference>
<sequence>MNWDIAKGKWNQVKGAAKEKWGELTDDELDQAEGNRDQLIGTVQEKYGKTKAEAEREVDEFVASL</sequence>
<reference evidence="3 4" key="1">
    <citation type="submission" date="2017-03" db="EMBL/GenBank/DDBJ databases">
        <authorList>
            <person name="Afonso C.L."/>
            <person name="Miller P.J."/>
            <person name="Scott M.A."/>
            <person name="Spackman E."/>
            <person name="Goraichik I."/>
            <person name="Dimitrov K.M."/>
            <person name="Suarez D.L."/>
            <person name="Swayne D.E."/>
        </authorList>
    </citation>
    <scope>NUCLEOTIDE SEQUENCE [LARGE SCALE GENOMIC DNA]</scope>
    <source>
        <strain evidence="3 4">CECT 8397</strain>
    </source>
</reference>
<dbReference type="InterPro" id="IPR050423">
    <property type="entry name" value="UPF0337_stress_rsp"/>
</dbReference>
<evidence type="ECO:0000313" key="3">
    <source>
        <dbReference type="EMBL" id="SLN42791.1"/>
    </source>
</evidence>
<dbReference type="RefSeq" id="WP_085864587.1">
    <property type="nucleotide sequence ID" value="NZ_FWFT01000003.1"/>
</dbReference>
<dbReference type="OrthoDB" id="9796058at2"/>
<dbReference type="InterPro" id="IPR026042">
    <property type="entry name" value="YjbJ"/>
</dbReference>
<dbReference type="PANTHER" id="PTHR34977">
    <property type="entry name" value="UPF0337 PROTEIN YJBJ"/>
    <property type="match status" value="1"/>
</dbReference>
<dbReference type="PIRSF" id="PIRSF039008">
    <property type="entry name" value="YjbJ"/>
    <property type="match status" value="1"/>
</dbReference>
<feature type="domain" description="CsbD-like" evidence="2">
    <location>
        <begin position="4"/>
        <end position="55"/>
    </location>
</feature>
<protein>
    <recommendedName>
        <fullName evidence="2">CsbD-like domain-containing protein</fullName>
    </recommendedName>
</protein>
<keyword evidence="4" id="KW-1185">Reference proteome</keyword>
<organism evidence="3 4">
    <name type="scientific">Pseudooctadecabacter jejudonensis</name>
    <dbReference type="NCBI Taxonomy" id="1391910"/>
    <lineage>
        <taxon>Bacteria</taxon>
        <taxon>Pseudomonadati</taxon>
        <taxon>Pseudomonadota</taxon>
        <taxon>Alphaproteobacteria</taxon>
        <taxon>Rhodobacterales</taxon>
        <taxon>Paracoccaceae</taxon>
        <taxon>Pseudooctadecabacter</taxon>
    </lineage>
</organism>
<evidence type="ECO:0000256" key="1">
    <source>
        <dbReference type="ARBA" id="ARBA00009129"/>
    </source>
</evidence>
<gene>
    <name evidence="3" type="ORF">PSJ8397_02173</name>
</gene>
<dbReference type="InterPro" id="IPR036629">
    <property type="entry name" value="YjbJ_sf"/>
</dbReference>
<accession>A0A1Y5SL94</accession>
<evidence type="ECO:0000259" key="2">
    <source>
        <dbReference type="Pfam" id="PF05532"/>
    </source>
</evidence>
<dbReference type="PANTHER" id="PTHR34977:SF1">
    <property type="entry name" value="UPF0337 PROTEIN YJBJ"/>
    <property type="match status" value="1"/>
</dbReference>
<dbReference type="EMBL" id="FWFT01000003">
    <property type="protein sequence ID" value="SLN42791.1"/>
    <property type="molecule type" value="Genomic_DNA"/>
</dbReference>
<proteinExistence type="inferred from homology"/>
<dbReference type="AlphaFoldDB" id="A0A1Y5SL94"/>
<dbReference type="SUPFAM" id="SSF69047">
    <property type="entry name" value="Hypothetical protein YjbJ"/>
    <property type="match status" value="1"/>
</dbReference>
<evidence type="ECO:0000313" key="4">
    <source>
        <dbReference type="Proteomes" id="UP000193623"/>
    </source>
</evidence>
<dbReference type="Pfam" id="PF05532">
    <property type="entry name" value="CsbD"/>
    <property type="match status" value="1"/>
</dbReference>
<comment type="similarity">
    <text evidence="1">Belongs to the UPF0337 (CsbD) family.</text>
</comment>
<dbReference type="Gene3D" id="1.10.1470.10">
    <property type="entry name" value="YjbJ"/>
    <property type="match status" value="1"/>
</dbReference>
<name>A0A1Y5SL94_9RHOB</name>
<dbReference type="Proteomes" id="UP000193623">
    <property type="component" value="Unassembled WGS sequence"/>
</dbReference>